<proteinExistence type="predicted"/>
<comment type="caution">
    <text evidence="1">The sequence shown here is derived from an EMBL/GenBank/DDBJ whole genome shotgun (WGS) entry which is preliminary data.</text>
</comment>
<evidence type="ECO:0000313" key="2">
    <source>
        <dbReference type="Proteomes" id="UP000035054"/>
    </source>
</evidence>
<dbReference type="Proteomes" id="UP000035054">
    <property type="component" value="Unassembled WGS sequence"/>
</dbReference>
<gene>
    <name evidence="1" type="ORF">TH68_02895</name>
</gene>
<reference evidence="1 2" key="1">
    <citation type="submission" date="2015-01" db="EMBL/GenBank/DDBJ databases">
        <title>Lifestyle Evolution in Cyanobacterial Symbionts of Sponges.</title>
        <authorList>
            <person name="Burgsdorf I."/>
            <person name="Slaby B.M."/>
            <person name="Handley K.M."/>
            <person name="Haber M."/>
            <person name="Blom J."/>
            <person name="Marshall C.W."/>
            <person name="Gilbert J.A."/>
            <person name="Hentschel U."/>
            <person name="Steindler L."/>
        </authorList>
    </citation>
    <scope>NUCLEOTIDE SEQUENCE [LARGE SCALE GENOMIC DNA]</scope>
    <source>
        <strain evidence="1">142</strain>
    </source>
</reference>
<organism evidence="1 2">
    <name type="scientific">Candidatus Synechococcus spongiarum 142</name>
    <dbReference type="NCBI Taxonomy" id="1608213"/>
    <lineage>
        <taxon>Bacteria</taxon>
        <taxon>Bacillati</taxon>
        <taxon>Cyanobacteriota</taxon>
        <taxon>Cyanophyceae</taxon>
        <taxon>Synechococcales</taxon>
        <taxon>Synechococcaceae</taxon>
        <taxon>Synechococcus</taxon>
    </lineage>
</organism>
<sequence>MNHNEVIFEVSELLKAVTMPGCSAPTSSPKGKDWDDLKDMVRDAVRCHFTANDVPGVIRLHYVRDEAIAA</sequence>
<dbReference type="AlphaFoldDB" id="A0A6N3X9B2"/>
<accession>A0A6N3X9B2</accession>
<name>A0A6N3X9B2_9SYNE</name>
<evidence type="ECO:0000313" key="1">
    <source>
        <dbReference type="EMBL" id="KKZ14973.1"/>
    </source>
</evidence>
<protein>
    <recommendedName>
        <fullName evidence="3">2-oxoisovalerate dehydrogenase</fullName>
    </recommendedName>
</protein>
<dbReference type="EMBL" id="JXUO01000090">
    <property type="protein sequence ID" value="KKZ14973.1"/>
    <property type="molecule type" value="Genomic_DNA"/>
</dbReference>
<evidence type="ECO:0008006" key="3">
    <source>
        <dbReference type="Google" id="ProtNLM"/>
    </source>
</evidence>